<name>A0A9X1NFE9_9ACTN</name>
<dbReference type="Pfam" id="PF13302">
    <property type="entry name" value="Acetyltransf_3"/>
    <property type="match status" value="1"/>
</dbReference>
<feature type="domain" description="N-acetyltransferase" evidence="1">
    <location>
        <begin position="27"/>
        <end position="188"/>
    </location>
</feature>
<dbReference type="PROSITE" id="PS51186">
    <property type="entry name" value="GNAT"/>
    <property type="match status" value="1"/>
</dbReference>
<dbReference type="EMBL" id="JAJOMB010000009">
    <property type="protein sequence ID" value="MCD5312884.1"/>
    <property type="molecule type" value="Genomic_DNA"/>
</dbReference>
<dbReference type="Proteomes" id="UP001138997">
    <property type="component" value="Unassembled WGS sequence"/>
</dbReference>
<evidence type="ECO:0000259" key="1">
    <source>
        <dbReference type="PROSITE" id="PS51186"/>
    </source>
</evidence>
<accession>A0A9X1NFE9</accession>
<organism evidence="2 3">
    <name type="scientific">Kineosporia babensis</name>
    <dbReference type="NCBI Taxonomy" id="499548"/>
    <lineage>
        <taxon>Bacteria</taxon>
        <taxon>Bacillati</taxon>
        <taxon>Actinomycetota</taxon>
        <taxon>Actinomycetes</taxon>
        <taxon>Kineosporiales</taxon>
        <taxon>Kineosporiaceae</taxon>
        <taxon>Kineosporia</taxon>
    </lineage>
</organism>
<dbReference type="GO" id="GO:0008999">
    <property type="term" value="F:protein-N-terminal-alanine acetyltransferase activity"/>
    <property type="evidence" value="ECO:0007669"/>
    <property type="project" value="TreeGrafter"/>
</dbReference>
<comment type="caution">
    <text evidence="2">The sequence shown here is derived from an EMBL/GenBank/DDBJ whole genome shotgun (WGS) entry which is preliminary data.</text>
</comment>
<gene>
    <name evidence="2" type="ORF">LR394_18410</name>
</gene>
<proteinExistence type="predicted"/>
<dbReference type="PANTHER" id="PTHR43441">
    <property type="entry name" value="RIBOSOMAL-PROTEIN-SERINE ACETYLTRANSFERASE"/>
    <property type="match status" value="1"/>
</dbReference>
<keyword evidence="3" id="KW-1185">Reference proteome</keyword>
<dbReference type="PANTHER" id="PTHR43441:SF10">
    <property type="entry name" value="ACETYLTRANSFERASE"/>
    <property type="match status" value="1"/>
</dbReference>
<reference evidence="2" key="1">
    <citation type="submission" date="2021-11" db="EMBL/GenBank/DDBJ databases">
        <title>Streptomyces corallinus and Kineosporia corallina sp. nov., two new coral-derived marine actinobacteria.</title>
        <authorList>
            <person name="Buangrab K."/>
            <person name="Sutthacheep M."/>
            <person name="Yeemin T."/>
            <person name="Harunari E."/>
            <person name="Igarashi Y."/>
            <person name="Sripreechasak P."/>
            <person name="Kanchanasin P."/>
            <person name="Tanasupawat S."/>
            <person name="Phongsopitanun W."/>
        </authorList>
    </citation>
    <scope>NUCLEOTIDE SEQUENCE</scope>
    <source>
        <strain evidence="2">JCM 31032</strain>
    </source>
</reference>
<dbReference type="GO" id="GO:1990189">
    <property type="term" value="F:protein N-terminal-serine acetyltransferase activity"/>
    <property type="evidence" value="ECO:0007669"/>
    <property type="project" value="TreeGrafter"/>
</dbReference>
<protein>
    <submittedName>
        <fullName evidence="2">GNAT family N-acetyltransferase</fullName>
    </submittedName>
</protein>
<dbReference type="GO" id="GO:0005737">
    <property type="term" value="C:cytoplasm"/>
    <property type="evidence" value="ECO:0007669"/>
    <property type="project" value="TreeGrafter"/>
</dbReference>
<dbReference type="Gene3D" id="3.40.630.30">
    <property type="match status" value="1"/>
</dbReference>
<evidence type="ECO:0000313" key="2">
    <source>
        <dbReference type="EMBL" id="MCD5312884.1"/>
    </source>
</evidence>
<dbReference type="SUPFAM" id="SSF55729">
    <property type="entry name" value="Acyl-CoA N-acyltransferases (Nat)"/>
    <property type="match status" value="1"/>
</dbReference>
<dbReference type="RefSeq" id="WP_231443566.1">
    <property type="nucleotide sequence ID" value="NZ_JAJOMB010000009.1"/>
</dbReference>
<dbReference type="AlphaFoldDB" id="A0A9X1NFE9"/>
<sequence length="188" mass="20580">MVNLVKDVVPAGSWGSLAQPGFAGAGLVVRPWQPGDEGFLLSAYADPDIRRWHAMTLSDRAEATAWIETAGLRWAQEQGANWAVTEDGQLLGRIGFRMLDLAGGEAEVAYWVAPQARGRRVATRALGALIGWARSQGLHRLTLMHSTLNLASCKVAQHCGFRDEGTSLRSVLHEDGWHDMHHHALLLE</sequence>
<dbReference type="InterPro" id="IPR016181">
    <property type="entry name" value="Acyl_CoA_acyltransferase"/>
</dbReference>
<evidence type="ECO:0000313" key="3">
    <source>
        <dbReference type="Proteomes" id="UP001138997"/>
    </source>
</evidence>
<dbReference type="InterPro" id="IPR051908">
    <property type="entry name" value="Ribosomal_N-acetyltransferase"/>
</dbReference>
<dbReference type="CDD" id="cd04301">
    <property type="entry name" value="NAT_SF"/>
    <property type="match status" value="1"/>
</dbReference>
<dbReference type="InterPro" id="IPR000182">
    <property type="entry name" value="GNAT_dom"/>
</dbReference>